<comment type="caution">
    <text evidence="1">The sequence shown here is derived from an EMBL/GenBank/DDBJ whole genome shotgun (WGS) entry which is preliminary data.</text>
</comment>
<dbReference type="Proteomes" id="UP000578531">
    <property type="component" value="Unassembled WGS sequence"/>
</dbReference>
<dbReference type="GeneID" id="59294395"/>
<organism evidence="1 2">
    <name type="scientific">Letharia columbiana</name>
    <dbReference type="NCBI Taxonomy" id="112416"/>
    <lineage>
        <taxon>Eukaryota</taxon>
        <taxon>Fungi</taxon>
        <taxon>Dikarya</taxon>
        <taxon>Ascomycota</taxon>
        <taxon>Pezizomycotina</taxon>
        <taxon>Lecanoromycetes</taxon>
        <taxon>OSLEUM clade</taxon>
        <taxon>Lecanoromycetidae</taxon>
        <taxon>Lecanorales</taxon>
        <taxon>Lecanorineae</taxon>
        <taxon>Parmeliaceae</taxon>
        <taxon>Letharia</taxon>
    </lineage>
</organism>
<keyword evidence="2" id="KW-1185">Reference proteome</keyword>
<protein>
    <submittedName>
        <fullName evidence="1">Uncharacterized protein</fullName>
    </submittedName>
</protein>
<dbReference type="EMBL" id="JACCJC010000103">
    <property type="protein sequence ID" value="KAF6225378.1"/>
    <property type="molecule type" value="Genomic_DNA"/>
</dbReference>
<reference evidence="1 2" key="1">
    <citation type="journal article" date="2020" name="Genomics">
        <title>Complete, high-quality genomes from long-read metagenomic sequencing of two wolf lichen thalli reveals enigmatic genome architecture.</title>
        <authorList>
            <person name="McKenzie S.K."/>
            <person name="Walston R.F."/>
            <person name="Allen J.L."/>
        </authorList>
    </citation>
    <scope>NUCLEOTIDE SEQUENCE [LARGE SCALE GENOMIC DNA]</scope>
    <source>
        <strain evidence="1">WasteWater2</strain>
    </source>
</reference>
<dbReference type="RefSeq" id="XP_037158507.1">
    <property type="nucleotide sequence ID" value="XM_037314596.1"/>
</dbReference>
<dbReference type="AlphaFoldDB" id="A0A8H6FEY3"/>
<dbReference type="OrthoDB" id="5224238at2759"/>
<sequence>MAPVVLNDVAMFDFDPTAVPHLPAEVLNIVVAFMDIATIKATRLTSRFMADALAPFVLDKVWISPAKEDQTKLREISQHPTARLIVREIAYDSTVYCGSLFKLSDYMKALGTSNTLANSTYHHGRFGNTSPVTYIAAAVKRGHNVFQQYYSEQRELSLSYQCQHFTRTGMERIDLPGIRGRGNLPERLASIDRTGLSEVIQDMSVIPSLLEYFATDLRCLLETLPLLPNVRRFTISDQRWVKDQRRRWTCLPDEAGAFPRDKSFMIQRRRDTGNRLGYDAVILDPRPWPSSQDKLPRGSHLPTWYRGFWILTQVASMLKYEQLKSFTIDADGYRNSSGISHTVLRAIDPIKLQHTVNAFKYLTTLKMEINTHEKDPWTDFPATLAGGNIAKMLCAAERLRSLDLAFDSAETQITDLDTLVGKDHIWPQLKALTLTNMCLNGDQWAEFLTRQGGVLQELSMIEISFWDPDNSRRMMFTTIEAMALEYFFIVFSSEGNATEAPCLKTGGVSGRAEIKRIARAIAAGEMSL</sequence>
<accession>A0A8H6FEY3</accession>
<proteinExistence type="predicted"/>
<evidence type="ECO:0000313" key="1">
    <source>
        <dbReference type="EMBL" id="KAF6225378.1"/>
    </source>
</evidence>
<name>A0A8H6FEY3_9LECA</name>
<evidence type="ECO:0000313" key="2">
    <source>
        <dbReference type="Proteomes" id="UP000578531"/>
    </source>
</evidence>
<gene>
    <name evidence="1" type="ORF">HO173_012762</name>
</gene>